<protein>
    <submittedName>
        <fullName evidence="1">Abi family protein</fullName>
    </submittedName>
</protein>
<evidence type="ECO:0000313" key="2">
    <source>
        <dbReference type="Proteomes" id="UP001108089"/>
    </source>
</evidence>
<dbReference type="RefSeq" id="WP_235726249.1">
    <property type="nucleotide sequence ID" value="NZ_JAKGCU010000041.1"/>
</dbReference>
<keyword evidence="2" id="KW-1185">Reference proteome</keyword>
<reference evidence="1" key="1">
    <citation type="submission" date="2022-01" db="EMBL/GenBank/DDBJ databases">
        <title>Gordonia xiamenensis sp. nov., isolated from surface seawater in Xiamen.</title>
        <authorList>
            <person name="He Y.F."/>
        </authorList>
    </citation>
    <scope>NUCLEOTIDE SEQUENCE</scope>
    <source>
        <strain evidence="1">GW1C4-4</strain>
    </source>
</reference>
<organism evidence="1 2">
    <name type="scientific">Gordonia tangerina</name>
    <dbReference type="NCBI Taxonomy" id="2911060"/>
    <lineage>
        <taxon>Bacteria</taxon>
        <taxon>Bacillati</taxon>
        <taxon>Actinomycetota</taxon>
        <taxon>Actinomycetes</taxon>
        <taxon>Mycobacteriales</taxon>
        <taxon>Gordoniaceae</taxon>
        <taxon>Gordonia</taxon>
    </lineage>
</organism>
<gene>
    <name evidence="1" type="ORF">L1892_23760</name>
</gene>
<proteinExistence type="predicted"/>
<accession>A0ABS9DU82</accession>
<name>A0ABS9DU82_9ACTN</name>
<dbReference type="EMBL" id="JAKGCU010000041">
    <property type="protein sequence ID" value="MCF3941388.1"/>
    <property type="molecule type" value="Genomic_DNA"/>
</dbReference>
<sequence length="234" mass="25994">MTTSPPPPPSPGPPGLGPWVERWLSQPRYGVYLAASQGDPQLALDLYEWNAEISAALLRDLAHLEVGLRNAYDRALSARWPGPPHWTTANIPAFAPLWRTRRGRRVDVNLRTRESLHRAVDSAGGPAAPPGKVIAELMFGFWRFLSSSAHEKSLWVPSLYQAFAPGTDRRDVDRPIGRLHGLRNRVAHHEPLLRYDVAGRVTDIATVAGLLDPDLGRHLSATSRVTRVLVQRPR</sequence>
<evidence type="ECO:0000313" key="1">
    <source>
        <dbReference type="EMBL" id="MCF3941388.1"/>
    </source>
</evidence>
<dbReference type="Proteomes" id="UP001108089">
    <property type="component" value="Unassembled WGS sequence"/>
</dbReference>
<comment type="caution">
    <text evidence="1">The sequence shown here is derived from an EMBL/GenBank/DDBJ whole genome shotgun (WGS) entry which is preliminary data.</text>
</comment>